<comment type="similarity">
    <text evidence="2">Belongs to the ABC transporter superfamily.</text>
</comment>
<keyword evidence="8" id="KW-1278">Translocase</keyword>
<comment type="subcellular location">
    <subcellularLocation>
        <location evidence="1">Cell membrane</location>
        <topology evidence="1">Peripheral membrane protein</topology>
    </subcellularLocation>
</comment>
<dbReference type="InterPro" id="IPR003593">
    <property type="entry name" value="AAA+_ATPase"/>
</dbReference>
<gene>
    <name evidence="17" type="ORF">FYJ39_18330</name>
</gene>
<evidence type="ECO:0000256" key="11">
    <source>
        <dbReference type="ARBA" id="ARBA00023136"/>
    </source>
</evidence>
<evidence type="ECO:0000313" key="18">
    <source>
        <dbReference type="Proteomes" id="UP000429958"/>
    </source>
</evidence>
<evidence type="ECO:0000256" key="12">
    <source>
        <dbReference type="ARBA" id="ARBA00038669"/>
    </source>
</evidence>
<comment type="subunit">
    <text evidence="12">The complex is composed of two ATP-binding proteins (NikD and NikE), two transmembrane proteins (NikB and NikC) and a solute-binding protein (NikA).</text>
</comment>
<evidence type="ECO:0000259" key="16">
    <source>
        <dbReference type="PROSITE" id="PS50893"/>
    </source>
</evidence>
<evidence type="ECO:0000256" key="14">
    <source>
        <dbReference type="ARBA" id="ARBA00044143"/>
    </source>
</evidence>
<dbReference type="PROSITE" id="PS50893">
    <property type="entry name" value="ABC_TRANSPORTER_2"/>
    <property type="match status" value="1"/>
</dbReference>
<dbReference type="Pfam" id="PF00005">
    <property type="entry name" value="ABC_tran"/>
    <property type="match status" value="1"/>
</dbReference>
<comment type="catalytic activity">
    <reaction evidence="15">
        <text>Ni(2+)(out) + ATP + H2O = Ni(2+)(in) + ADP + phosphate + H(+)</text>
        <dbReference type="Rhea" id="RHEA:15557"/>
        <dbReference type="ChEBI" id="CHEBI:15377"/>
        <dbReference type="ChEBI" id="CHEBI:15378"/>
        <dbReference type="ChEBI" id="CHEBI:30616"/>
        <dbReference type="ChEBI" id="CHEBI:43474"/>
        <dbReference type="ChEBI" id="CHEBI:49786"/>
        <dbReference type="ChEBI" id="CHEBI:456216"/>
        <dbReference type="EC" id="7.2.2.11"/>
    </reaction>
    <physiologicalReaction direction="left-to-right" evidence="15">
        <dbReference type="Rhea" id="RHEA:15558"/>
    </physiologicalReaction>
</comment>
<dbReference type="Pfam" id="PF08352">
    <property type="entry name" value="oligo_HPY"/>
    <property type="match status" value="1"/>
</dbReference>
<evidence type="ECO:0000256" key="6">
    <source>
        <dbReference type="ARBA" id="ARBA00022741"/>
    </source>
</evidence>
<dbReference type="GO" id="GO:0005886">
    <property type="term" value="C:plasma membrane"/>
    <property type="evidence" value="ECO:0007669"/>
    <property type="project" value="UniProtKB-SubCell"/>
</dbReference>
<evidence type="ECO:0000313" key="17">
    <source>
        <dbReference type="EMBL" id="MSS38424.1"/>
    </source>
</evidence>
<dbReference type="AlphaFoldDB" id="A0A7X2TDU4"/>
<dbReference type="SMART" id="SM00382">
    <property type="entry name" value="AAA"/>
    <property type="match status" value="1"/>
</dbReference>
<dbReference type="InterPro" id="IPR027417">
    <property type="entry name" value="P-loop_NTPase"/>
</dbReference>
<comment type="caution">
    <text evidence="17">The sequence shown here is derived from an EMBL/GenBank/DDBJ whole genome shotgun (WGS) entry which is preliminary data.</text>
</comment>
<protein>
    <recommendedName>
        <fullName evidence="14">Nickel import system ATP-binding protein NikD</fullName>
        <ecNumber evidence="13">7.2.2.11</ecNumber>
    </recommendedName>
</protein>
<dbReference type="PROSITE" id="PS00211">
    <property type="entry name" value="ABC_TRANSPORTER_1"/>
    <property type="match status" value="1"/>
</dbReference>
<sequence>MAERDVILSVKHLGIFFTQYERGWRQTKLPVIRDLSVKVRAGQVVAVVGSSGSGKSLLAHAIMGLLPGNASWSGDIAFKGEALTQKRLKTVRGREMVLVPQSVSYLDPLMTIGSQVRKGRRDKESRGKCRRALERYGLGKETEQLYPFQLSGGMARRVLISTAVMENPCLVIADEPTPGLHINAAKRVLSHFRELADDGAGVLLITHDLELAVEAADRIVVFYAGTTVEEAAAEDFKGEERLRHPYSKALYRAMPVNGFEAASGAQPYVKNLPEGCPYGPRCLDYDEGCRGEIKYRSFRDGMVKCRKAGV</sequence>
<dbReference type="PANTHER" id="PTHR43297">
    <property type="entry name" value="OLIGOPEPTIDE TRANSPORT ATP-BINDING PROTEIN APPD"/>
    <property type="match status" value="1"/>
</dbReference>
<dbReference type="RefSeq" id="WP_154473847.1">
    <property type="nucleotide sequence ID" value="NZ_VUMD01000025.1"/>
</dbReference>
<keyword evidence="5" id="KW-0533">Nickel</keyword>
<dbReference type="InterPro" id="IPR017871">
    <property type="entry name" value="ABC_transporter-like_CS"/>
</dbReference>
<dbReference type="Gene3D" id="3.40.50.300">
    <property type="entry name" value="P-loop containing nucleotide triphosphate hydrolases"/>
    <property type="match status" value="1"/>
</dbReference>
<dbReference type="Proteomes" id="UP000429958">
    <property type="component" value="Unassembled WGS sequence"/>
</dbReference>
<evidence type="ECO:0000256" key="13">
    <source>
        <dbReference type="ARBA" id="ARBA00039098"/>
    </source>
</evidence>
<evidence type="ECO:0000256" key="3">
    <source>
        <dbReference type="ARBA" id="ARBA00022448"/>
    </source>
</evidence>
<evidence type="ECO:0000256" key="5">
    <source>
        <dbReference type="ARBA" id="ARBA00022596"/>
    </source>
</evidence>
<feature type="domain" description="ABC transporter" evidence="16">
    <location>
        <begin position="10"/>
        <end position="249"/>
    </location>
</feature>
<dbReference type="InterPro" id="IPR013563">
    <property type="entry name" value="Oligopep_ABC_C"/>
</dbReference>
<keyword evidence="9" id="KW-0406">Ion transport</keyword>
<evidence type="ECO:0000256" key="15">
    <source>
        <dbReference type="ARBA" id="ARBA00048610"/>
    </source>
</evidence>
<evidence type="ECO:0000256" key="9">
    <source>
        <dbReference type="ARBA" id="ARBA00023065"/>
    </source>
</evidence>
<evidence type="ECO:0000256" key="8">
    <source>
        <dbReference type="ARBA" id="ARBA00022967"/>
    </source>
</evidence>
<dbReference type="GO" id="GO:0016887">
    <property type="term" value="F:ATP hydrolysis activity"/>
    <property type="evidence" value="ECO:0007669"/>
    <property type="project" value="InterPro"/>
</dbReference>
<dbReference type="InterPro" id="IPR050388">
    <property type="entry name" value="ABC_Ni/Peptide_Import"/>
</dbReference>
<evidence type="ECO:0000256" key="4">
    <source>
        <dbReference type="ARBA" id="ARBA00022475"/>
    </source>
</evidence>
<keyword evidence="10" id="KW-0921">Nickel transport</keyword>
<dbReference type="PANTHER" id="PTHR43297:SF13">
    <property type="entry name" value="NICKEL ABC TRANSPORTER, ATP-BINDING PROTEIN"/>
    <property type="match status" value="1"/>
</dbReference>
<keyword evidence="6" id="KW-0547">Nucleotide-binding</keyword>
<dbReference type="InterPro" id="IPR003439">
    <property type="entry name" value="ABC_transporter-like_ATP-bd"/>
</dbReference>
<accession>A0A7X2TDU4</accession>
<dbReference type="GO" id="GO:0005524">
    <property type="term" value="F:ATP binding"/>
    <property type="evidence" value="ECO:0007669"/>
    <property type="project" value="UniProtKB-KW"/>
</dbReference>
<evidence type="ECO:0000256" key="2">
    <source>
        <dbReference type="ARBA" id="ARBA00005417"/>
    </source>
</evidence>
<dbReference type="EMBL" id="VUMD01000025">
    <property type="protein sequence ID" value="MSS38424.1"/>
    <property type="molecule type" value="Genomic_DNA"/>
</dbReference>
<name>A0A7X2TDU4_9CLOT</name>
<dbReference type="GO" id="GO:0015833">
    <property type="term" value="P:peptide transport"/>
    <property type="evidence" value="ECO:0007669"/>
    <property type="project" value="InterPro"/>
</dbReference>
<reference evidence="17 18" key="1">
    <citation type="submission" date="2019-08" db="EMBL/GenBank/DDBJ databases">
        <title>In-depth cultivation of the pig gut microbiome towards novel bacterial diversity and tailored functional studies.</title>
        <authorList>
            <person name="Wylensek D."/>
            <person name="Hitch T.C.A."/>
            <person name="Clavel T."/>
        </authorList>
    </citation>
    <scope>NUCLEOTIDE SEQUENCE [LARGE SCALE GENOMIC DNA]</scope>
    <source>
        <strain evidence="17 18">WCA-389-WT-23D1</strain>
    </source>
</reference>
<dbReference type="GO" id="GO:0015413">
    <property type="term" value="F:ABC-type nickel transporter activity"/>
    <property type="evidence" value="ECO:0007669"/>
    <property type="project" value="UniProtKB-EC"/>
</dbReference>
<evidence type="ECO:0000256" key="7">
    <source>
        <dbReference type="ARBA" id="ARBA00022840"/>
    </source>
</evidence>
<proteinExistence type="inferred from homology"/>
<keyword evidence="18" id="KW-1185">Reference proteome</keyword>
<dbReference type="SUPFAM" id="SSF52540">
    <property type="entry name" value="P-loop containing nucleoside triphosphate hydrolases"/>
    <property type="match status" value="1"/>
</dbReference>
<keyword evidence="11" id="KW-0472">Membrane</keyword>
<keyword evidence="7 17" id="KW-0067">ATP-binding</keyword>
<evidence type="ECO:0000256" key="1">
    <source>
        <dbReference type="ARBA" id="ARBA00004202"/>
    </source>
</evidence>
<organism evidence="17 18">
    <name type="scientific">Clostridium porci</name>
    <dbReference type="NCBI Taxonomy" id="2605778"/>
    <lineage>
        <taxon>Bacteria</taxon>
        <taxon>Bacillati</taxon>
        <taxon>Bacillota</taxon>
        <taxon>Clostridia</taxon>
        <taxon>Eubacteriales</taxon>
        <taxon>Clostridiaceae</taxon>
        <taxon>Clostridium</taxon>
    </lineage>
</organism>
<dbReference type="EC" id="7.2.2.11" evidence="13"/>
<keyword evidence="4" id="KW-1003">Cell membrane</keyword>
<keyword evidence="3" id="KW-0813">Transport</keyword>
<evidence type="ECO:0000256" key="10">
    <source>
        <dbReference type="ARBA" id="ARBA00023112"/>
    </source>
</evidence>